<dbReference type="STRING" id="230819.A0A5C3KIC4"/>
<keyword evidence="5" id="KW-1185">Reference proteome</keyword>
<gene>
    <name evidence="4" type="ORF">FA15DRAFT_601284</name>
</gene>
<feature type="non-terminal residue" evidence="4">
    <location>
        <position position="1"/>
    </location>
</feature>
<evidence type="ECO:0000259" key="3">
    <source>
        <dbReference type="PROSITE" id="PS00498"/>
    </source>
</evidence>
<dbReference type="Gene3D" id="1.10.1280.10">
    <property type="entry name" value="Di-copper center containing domain from catechol oxidase"/>
    <property type="match status" value="1"/>
</dbReference>
<evidence type="ECO:0000313" key="5">
    <source>
        <dbReference type="Proteomes" id="UP000307440"/>
    </source>
</evidence>
<reference evidence="4 5" key="1">
    <citation type="journal article" date="2019" name="Nat. Ecol. Evol.">
        <title>Megaphylogeny resolves global patterns of mushroom evolution.</title>
        <authorList>
            <person name="Varga T."/>
            <person name="Krizsan K."/>
            <person name="Foldi C."/>
            <person name="Dima B."/>
            <person name="Sanchez-Garcia M."/>
            <person name="Sanchez-Ramirez S."/>
            <person name="Szollosi G.J."/>
            <person name="Szarkandi J.G."/>
            <person name="Papp V."/>
            <person name="Albert L."/>
            <person name="Andreopoulos W."/>
            <person name="Angelini C."/>
            <person name="Antonin V."/>
            <person name="Barry K.W."/>
            <person name="Bougher N.L."/>
            <person name="Buchanan P."/>
            <person name="Buyck B."/>
            <person name="Bense V."/>
            <person name="Catcheside P."/>
            <person name="Chovatia M."/>
            <person name="Cooper J."/>
            <person name="Damon W."/>
            <person name="Desjardin D."/>
            <person name="Finy P."/>
            <person name="Geml J."/>
            <person name="Haridas S."/>
            <person name="Hughes K."/>
            <person name="Justo A."/>
            <person name="Karasinski D."/>
            <person name="Kautmanova I."/>
            <person name="Kiss B."/>
            <person name="Kocsube S."/>
            <person name="Kotiranta H."/>
            <person name="LaButti K.M."/>
            <person name="Lechner B.E."/>
            <person name="Liimatainen K."/>
            <person name="Lipzen A."/>
            <person name="Lukacs Z."/>
            <person name="Mihaltcheva S."/>
            <person name="Morgado L.N."/>
            <person name="Niskanen T."/>
            <person name="Noordeloos M.E."/>
            <person name="Ohm R.A."/>
            <person name="Ortiz-Santana B."/>
            <person name="Ovrebo C."/>
            <person name="Racz N."/>
            <person name="Riley R."/>
            <person name="Savchenko A."/>
            <person name="Shiryaev A."/>
            <person name="Soop K."/>
            <person name="Spirin V."/>
            <person name="Szebenyi C."/>
            <person name="Tomsovsky M."/>
            <person name="Tulloss R.E."/>
            <person name="Uehling J."/>
            <person name="Grigoriev I.V."/>
            <person name="Vagvolgyi C."/>
            <person name="Papp T."/>
            <person name="Martin F.M."/>
            <person name="Miettinen O."/>
            <person name="Hibbett D.S."/>
            <person name="Nagy L.G."/>
        </authorList>
    </citation>
    <scope>NUCLEOTIDE SEQUENCE [LARGE SCALE GENOMIC DNA]</scope>
    <source>
        <strain evidence="4 5">CBS 121175</strain>
    </source>
</reference>
<dbReference type="Pfam" id="PF00264">
    <property type="entry name" value="Tyrosinase"/>
    <property type="match status" value="1"/>
</dbReference>
<dbReference type="OrthoDB" id="6132182at2759"/>
<dbReference type="PROSITE" id="PS00498">
    <property type="entry name" value="TYROSINASE_2"/>
    <property type="match status" value="1"/>
</dbReference>
<dbReference type="Proteomes" id="UP000307440">
    <property type="component" value="Unassembled WGS sequence"/>
</dbReference>
<dbReference type="PANTHER" id="PTHR11474:SF126">
    <property type="entry name" value="TYROSINASE-LIKE PROTEIN TYR-1-RELATED"/>
    <property type="match status" value="1"/>
</dbReference>
<feature type="domain" description="Tyrosinase copper-binding" evidence="3">
    <location>
        <begin position="230"/>
        <end position="241"/>
    </location>
</feature>
<accession>A0A5C3KIC4</accession>
<evidence type="ECO:0000256" key="1">
    <source>
        <dbReference type="ARBA" id="ARBA00022723"/>
    </source>
</evidence>
<dbReference type="PANTHER" id="PTHR11474">
    <property type="entry name" value="TYROSINASE FAMILY MEMBER"/>
    <property type="match status" value="1"/>
</dbReference>
<evidence type="ECO:0000313" key="4">
    <source>
        <dbReference type="EMBL" id="TFK19563.1"/>
    </source>
</evidence>
<evidence type="ECO:0000256" key="2">
    <source>
        <dbReference type="ARBA" id="ARBA00023008"/>
    </source>
</evidence>
<name>A0A5C3KIC4_COPMA</name>
<keyword evidence="1" id="KW-0479">Metal-binding</keyword>
<dbReference type="InterPro" id="IPR008922">
    <property type="entry name" value="Di-copper_centre_dom_sf"/>
</dbReference>
<keyword evidence="2" id="KW-0186">Copper</keyword>
<dbReference type="InterPro" id="IPR050316">
    <property type="entry name" value="Tyrosinase/Hemocyanin"/>
</dbReference>
<dbReference type="AlphaFoldDB" id="A0A5C3KIC4"/>
<protein>
    <submittedName>
        <fullName evidence="4">Di-copper centre-containing protein</fullName>
    </submittedName>
</protein>
<proteinExistence type="predicted"/>
<dbReference type="InterPro" id="IPR002227">
    <property type="entry name" value="Tyrosinase_Cu-bd"/>
</dbReference>
<dbReference type="GO" id="GO:0016491">
    <property type="term" value="F:oxidoreductase activity"/>
    <property type="evidence" value="ECO:0007669"/>
    <property type="project" value="InterPro"/>
</dbReference>
<dbReference type="GO" id="GO:0046872">
    <property type="term" value="F:metal ion binding"/>
    <property type="evidence" value="ECO:0007669"/>
    <property type="project" value="UniProtKB-KW"/>
</dbReference>
<sequence>RDLTRSERLGYLKAVKCLMKLPAREEREAVFSRFEEFQATHIFLTERVHSVGQFLPWHRQLGTLYNNALREECGYHGPSAFWDWSRDADSHLPYVLRGFLHFKHSPIFDPVYGFGGDGVLGTYTLPPDPLNISFTNVGWYKGCIGDGPFKDVKVHRGPGKLATAHCIVRGIDDSWRPGVTTINVNEVLRTSETYELFRLTIDEITRGHIHGSGHGIVGGEMLNIYSAGADPLFYLHHANLDRIWWKWQSENPRKRMYDLSGPTTQGGTDTITLDFVMDFPALGPNVTVREIMDASKAPGCFTYVY</sequence>
<dbReference type="PRINTS" id="PR00092">
    <property type="entry name" value="TYROSINASE"/>
</dbReference>
<dbReference type="SUPFAM" id="SSF48056">
    <property type="entry name" value="Di-copper centre-containing domain"/>
    <property type="match status" value="1"/>
</dbReference>
<dbReference type="EMBL" id="ML210335">
    <property type="protein sequence ID" value="TFK19563.1"/>
    <property type="molecule type" value="Genomic_DNA"/>
</dbReference>
<organism evidence="4 5">
    <name type="scientific">Coprinopsis marcescibilis</name>
    <name type="common">Agaric fungus</name>
    <name type="synonym">Psathyrella marcescibilis</name>
    <dbReference type="NCBI Taxonomy" id="230819"/>
    <lineage>
        <taxon>Eukaryota</taxon>
        <taxon>Fungi</taxon>
        <taxon>Dikarya</taxon>
        <taxon>Basidiomycota</taxon>
        <taxon>Agaricomycotina</taxon>
        <taxon>Agaricomycetes</taxon>
        <taxon>Agaricomycetidae</taxon>
        <taxon>Agaricales</taxon>
        <taxon>Agaricineae</taxon>
        <taxon>Psathyrellaceae</taxon>
        <taxon>Coprinopsis</taxon>
    </lineage>
</organism>